<evidence type="ECO:0000256" key="3">
    <source>
        <dbReference type="ARBA" id="ARBA00012439"/>
    </source>
</evidence>
<dbReference type="Pfam" id="PF00348">
    <property type="entry name" value="polyprenyl_synt"/>
    <property type="match status" value="1"/>
</dbReference>
<dbReference type="GO" id="GO:0016114">
    <property type="term" value="P:terpenoid biosynthetic process"/>
    <property type="evidence" value="ECO:0007669"/>
    <property type="project" value="UniProtKB-ARBA"/>
</dbReference>
<dbReference type="CDD" id="cd00685">
    <property type="entry name" value="Trans_IPPS_HT"/>
    <property type="match status" value="1"/>
</dbReference>
<keyword evidence="16" id="KW-1185">Reference proteome</keyword>
<dbReference type="InterPro" id="IPR033749">
    <property type="entry name" value="Polyprenyl_synt_CS"/>
</dbReference>
<dbReference type="GO" id="GO:0005737">
    <property type="term" value="C:cytoplasm"/>
    <property type="evidence" value="ECO:0007669"/>
    <property type="project" value="UniProtKB-ARBA"/>
</dbReference>
<sequence length="306" mass="34020">MRMEHSENFKAVLEEKTREAESIIAAYLPKEEGFAKELAKAMNYSMTAGGKRLRPLLLQESFRLFGGTGEAVKPFMAAMEMIHTHSLIHDDLPAIDNDDYRRGRKTTHVVFGEAVGVLAGDALLNYAYETAWKAFPLEEHTDRVVRAFGILCQKTGISGMLGGQSVDVMNEKAGHFAIDREMLDYIYENKTSALLEAAMMAGAALAGANDDDLDALCRIASKVGIAFQIRDDILDVTSTMEELGKPVFSDEKNEKTTYVTLFGTDGAEQEVKRLTKEAVDELKNLSCPRDKIFLEELFESLTSRKK</sequence>
<evidence type="ECO:0000313" key="13">
    <source>
        <dbReference type="EMBL" id="CUO80563.1"/>
    </source>
</evidence>
<evidence type="ECO:0000313" key="16">
    <source>
        <dbReference type="Proteomes" id="UP000768180"/>
    </source>
</evidence>
<dbReference type="PANTHER" id="PTHR43281:SF1">
    <property type="entry name" value="FARNESYL DIPHOSPHATE SYNTHASE"/>
    <property type="match status" value="1"/>
</dbReference>
<evidence type="ECO:0000313" key="14">
    <source>
        <dbReference type="EMBL" id="NSE14954.1"/>
    </source>
</evidence>
<comment type="catalytic activity">
    <reaction evidence="11">
        <text>isopentenyl diphosphate + (2E)-geranyl diphosphate = (2E,6E)-farnesyl diphosphate + diphosphate</text>
        <dbReference type="Rhea" id="RHEA:19361"/>
        <dbReference type="ChEBI" id="CHEBI:33019"/>
        <dbReference type="ChEBI" id="CHEBI:58057"/>
        <dbReference type="ChEBI" id="CHEBI:128769"/>
        <dbReference type="ChEBI" id="CHEBI:175763"/>
        <dbReference type="EC" id="2.5.1.10"/>
    </reaction>
</comment>
<keyword evidence="5 12" id="KW-0808">Transferase</keyword>
<accession>A0A174I052</accession>
<keyword evidence="7" id="KW-0460">Magnesium</keyword>
<dbReference type="AlphaFoldDB" id="A0A174I052"/>
<dbReference type="InterPro" id="IPR000092">
    <property type="entry name" value="Polyprenyl_synt"/>
</dbReference>
<dbReference type="PROSITE" id="PS00723">
    <property type="entry name" value="POLYPRENYL_SYNTHASE_1"/>
    <property type="match status" value="1"/>
</dbReference>
<dbReference type="InterPro" id="IPR008949">
    <property type="entry name" value="Isoprenoid_synthase_dom_sf"/>
</dbReference>
<dbReference type="FunFam" id="1.10.600.10:FF:000001">
    <property type="entry name" value="Geranylgeranyl diphosphate synthase"/>
    <property type="match status" value="1"/>
</dbReference>
<dbReference type="Proteomes" id="UP000768180">
    <property type="component" value="Unassembled WGS sequence"/>
</dbReference>
<comment type="similarity">
    <text evidence="2 12">Belongs to the FPP/GGPP synthase family.</text>
</comment>
<evidence type="ECO:0000256" key="9">
    <source>
        <dbReference type="ARBA" id="ARBA00032380"/>
    </source>
</evidence>
<evidence type="ECO:0000256" key="11">
    <source>
        <dbReference type="ARBA" id="ARBA00049399"/>
    </source>
</evidence>
<reference evidence="14" key="3">
    <citation type="submission" date="2020-02" db="EMBL/GenBank/DDBJ databases">
        <authorList>
            <person name="Littmann E."/>
            <person name="Sorbara M."/>
        </authorList>
    </citation>
    <scope>NUCLEOTIDE SEQUENCE</scope>
    <source>
        <strain evidence="14">MSK.14.54</strain>
    </source>
</reference>
<evidence type="ECO:0000256" key="5">
    <source>
        <dbReference type="ARBA" id="ARBA00022679"/>
    </source>
</evidence>
<dbReference type="NCBIfam" id="NF045485">
    <property type="entry name" value="FPPsyn"/>
    <property type="match status" value="1"/>
</dbReference>
<dbReference type="Proteomes" id="UP000095706">
    <property type="component" value="Unassembled WGS sequence"/>
</dbReference>
<dbReference type="GO" id="GO:0046872">
    <property type="term" value="F:metal ion binding"/>
    <property type="evidence" value="ECO:0007669"/>
    <property type="project" value="UniProtKB-KW"/>
</dbReference>
<dbReference type="InterPro" id="IPR053378">
    <property type="entry name" value="Prenyl_diphosphate_synthase"/>
</dbReference>
<dbReference type="PROSITE" id="PS00444">
    <property type="entry name" value="POLYPRENYL_SYNTHASE_2"/>
    <property type="match status" value="1"/>
</dbReference>
<dbReference type="EMBL" id="CYYV01000016">
    <property type="protein sequence ID" value="CUO80563.1"/>
    <property type="molecule type" value="Genomic_DNA"/>
</dbReference>
<evidence type="ECO:0000256" key="4">
    <source>
        <dbReference type="ARBA" id="ARBA00015100"/>
    </source>
</evidence>
<evidence type="ECO:0000256" key="10">
    <source>
        <dbReference type="ARBA" id="ARBA00032873"/>
    </source>
</evidence>
<name>A0A174I052_9FIRM</name>
<dbReference type="EC" id="2.5.1.10" evidence="3"/>
<organism evidence="13 15">
    <name type="scientific">Fusicatenibacter saccharivorans</name>
    <dbReference type="NCBI Taxonomy" id="1150298"/>
    <lineage>
        <taxon>Bacteria</taxon>
        <taxon>Bacillati</taxon>
        <taxon>Bacillota</taxon>
        <taxon>Clostridia</taxon>
        <taxon>Lachnospirales</taxon>
        <taxon>Lachnospiraceae</taxon>
        <taxon>Fusicatenibacter</taxon>
    </lineage>
</organism>
<evidence type="ECO:0000256" key="8">
    <source>
        <dbReference type="ARBA" id="ARBA00023229"/>
    </source>
</evidence>
<dbReference type="GO" id="GO:0004337">
    <property type="term" value="F:(2E,6E)-farnesyl diphosphate synthase activity"/>
    <property type="evidence" value="ECO:0007669"/>
    <property type="project" value="UniProtKB-EC"/>
</dbReference>
<dbReference type="Gene3D" id="1.10.600.10">
    <property type="entry name" value="Farnesyl Diphosphate Synthase"/>
    <property type="match status" value="1"/>
</dbReference>
<proteinExistence type="inferred from homology"/>
<evidence type="ECO:0000256" key="1">
    <source>
        <dbReference type="ARBA" id="ARBA00001946"/>
    </source>
</evidence>
<dbReference type="SFLD" id="SFLDS00005">
    <property type="entry name" value="Isoprenoid_Synthase_Type_I"/>
    <property type="match status" value="1"/>
</dbReference>
<dbReference type="PANTHER" id="PTHR43281">
    <property type="entry name" value="FARNESYL DIPHOSPHATE SYNTHASE"/>
    <property type="match status" value="1"/>
</dbReference>
<keyword evidence="6" id="KW-0479">Metal-binding</keyword>
<evidence type="ECO:0000256" key="2">
    <source>
        <dbReference type="ARBA" id="ARBA00006706"/>
    </source>
</evidence>
<keyword evidence="8" id="KW-0414">Isoprene biosynthesis</keyword>
<gene>
    <name evidence="13" type="ORF">ERS852406_02882</name>
    <name evidence="14" type="ORF">G5B05_00625</name>
</gene>
<dbReference type="SFLD" id="SFLDG01017">
    <property type="entry name" value="Polyprenyl_Transferase_Like"/>
    <property type="match status" value="1"/>
</dbReference>
<protein>
    <recommendedName>
        <fullName evidence="4">Farnesyl diphosphate synthase</fullName>
        <ecNumber evidence="3">2.5.1.10</ecNumber>
    </recommendedName>
    <alternativeName>
        <fullName evidence="10">(2E,6E)-farnesyl diphosphate synthase</fullName>
    </alternativeName>
    <alternativeName>
        <fullName evidence="9">Geranyltranstransferase</fullName>
    </alternativeName>
</protein>
<evidence type="ECO:0000256" key="12">
    <source>
        <dbReference type="RuleBase" id="RU004466"/>
    </source>
</evidence>
<evidence type="ECO:0000256" key="6">
    <source>
        <dbReference type="ARBA" id="ARBA00022723"/>
    </source>
</evidence>
<reference evidence="13 15" key="1">
    <citation type="submission" date="2015-09" db="EMBL/GenBank/DDBJ databases">
        <authorList>
            <consortium name="Pathogen Informatics"/>
        </authorList>
    </citation>
    <scope>NUCLEOTIDE SEQUENCE [LARGE SCALE GENOMIC DNA]</scope>
    <source>
        <strain evidence="13 15">2789STDY5608849</strain>
    </source>
</reference>
<comment type="cofactor">
    <cofactor evidence="1">
        <name>Mg(2+)</name>
        <dbReference type="ChEBI" id="CHEBI:18420"/>
    </cofactor>
</comment>
<dbReference type="EMBL" id="JAAITQ010000001">
    <property type="protein sequence ID" value="NSE14954.1"/>
    <property type="molecule type" value="Genomic_DNA"/>
</dbReference>
<dbReference type="SUPFAM" id="SSF48576">
    <property type="entry name" value="Terpenoid synthases"/>
    <property type="match status" value="1"/>
</dbReference>
<reference evidence="14 16" key="2">
    <citation type="journal article" date="2020" name="Cell Host Microbe">
        <title>Functional and Genomic Variation between Human-Derived Isolates of Lachnospiraceae Reveals Inter- and Intra-Species Diversity.</title>
        <authorList>
            <person name="Sorbara M.T."/>
            <person name="Littmann E.R."/>
            <person name="Fontana E."/>
            <person name="Moody T.U."/>
            <person name="Kohout C.E."/>
            <person name="Gjonbalaj M."/>
            <person name="Eaton V."/>
            <person name="Seok R."/>
            <person name="Leiner I.M."/>
            <person name="Pamer E.G."/>
        </authorList>
    </citation>
    <scope>NUCLEOTIDE SEQUENCE [LARGE SCALE GENOMIC DNA]</scope>
    <source>
        <strain evidence="14 16">MSK.14.54</strain>
    </source>
</reference>
<evidence type="ECO:0000313" key="15">
    <source>
        <dbReference type="Proteomes" id="UP000095706"/>
    </source>
</evidence>
<evidence type="ECO:0000256" key="7">
    <source>
        <dbReference type="ARBA" id="ARBA00022842"/>
    </source>
</evidence>